<evidence type="ECO:0000256" key="4">
    <source>
        <dbReference type="ARBA" id="ARBA00011913"/>
    </source>
</evidence>
<proteinExistence type="inferred from homology"/>
<evidence type="ECO:0000256" key="9">
    <source>
        <dbReference type="ARBA" id="ARBA00029656"/>
    </source>
</evidence>
<protein>
    <recommendedName>
        <fullName evidence="4">N-acyl-aliphatic-L-amino acid amidohydrolase</fullName>
        <ecNumber evidence="4">3.5.1.14</ecNumber>
    </recommendedName>
    <alternativeName>
        <fullName evidence="9">N-acyl-L-amino-acid amidohydrolase</fullName>
    </alternativeName>
</protein>
<gene>
    <name evidence="11" type="ORF">NTJ_11797</name>
</gene>
<dbReference type="InterPro" id="IPR011650">
    <property type="entry name" value="Peptidase_M20_dimer"/>
</dbReference>
<name>A0ABN7B3I7_9HEMI</name>
<keyword evidence="7" id="KW-0378">Hydrolase</keyword>
<dbReference type="PANTHER" id="PTHR45892">
    <property type="entry name" value="AMINOACYLASE-1"/>
    <property type="match status" value="1"/>
</dbReference>
<evidence type="ECO:0000256" key="1">
    <source>
        <dbReference type="ARBA" id="ARBA00001947"/>
    </source>
</evidence>
<accession>A0ABN7B3I7</accession>
<keyword evidence="5" id="KW-0963">Cytoplasm</keyword>
<dbReference type="Pfam" id="PF07687">
    <property type="entry name" value="M20_dimer"/>
    <property type="match status" value="1"/>
</dbReference>
<comment type="similarity">
    <text evidence="3">Belongs to the peptidase M20A family.</text>
</comment>
<dbReference type="PROSITE" id="PS00758">
    <property type="entry name" value="ARGE_DAPE_CPG2_1"/>
    <property type="match status" value="1"/>
</dbReference>
<dbReference type="InterPro" id="IPR010159">
    <property type="entry name" value="N-acyl_aa_amidohydrolase"/>
</dbReference>
<dbReference type="InterPro" id="IPR001261">
    <property type="entry name" value="ArgE/DapE_CS"/>
</dbReference>
<organism evidence="11 12">
    <name type="scientific">Nesidiocoris tenuis</name>
    <dbReference type="NCBI Taxonomy" id="355587"/>
    <lineage>
        <taxon>Eukaryota</taxon>
        <taxon>Metazoa</taxon>
        <taxon>Ecdysozoa</taxon>
        <taxon>Arthropoda</taxon>
        <taxon>Hexapoda</taxon>
        <taxon>Insecta</taxon>
        <taxon>Pterygota</taxon>
        <taxon>Neoptera</taxon>
        <taxon>Paraneoptera</taxon>
        <taxon>Hemiptera</taxon>
        <taxon>Heteroptera</taxon>
        <taxon>Panheteroptera</taxon>
        <taxon>Cimicomorpha</taxon>
        <taxon>Miridae</taxon>
        <taxon>Dicyphina</taxon>
        <taxon>Nesidiocoris</taxon>
    </lineage>
</organism>
<dbReference type="PROSITE" id="PS00759">
    <property type="entry name" value="ARGE_DAPE_CPG2_2"/>
    <property type="match status" value="1"/>
</dbReference>
<dbReference type="Gene3D" id="3.30.70.360">
    <property type="match status" value="1"/>
</dbReference>
<comment type="subcellular location">
    <subcellularLocation>
        <location evidence="2">Cytoplasm</location>
    </subcellularLocation>
</comment>
<evidence type="ECO:0000313" key="12">
    <source>
        <dbReference type="Proteomes" id="UP001307889"/>
    </source>
</evidence>
<dbReference type="NCBIfam" id="TIGR01880">
    <property type="entry name" value="Ac-peptdase-euk"/>
    <property type="match status" value="1"/>
</dbReference>
<dbReference type="SUPFAM" id="SSF55031">
    <property type="entry name" value="Bacterial exopeptidase dimerisation domain"/>
    <property type="match status" value="1"/>
</dbReference>
<keyword evidence="8" id="KW-0862">Zinc</keyword>
<evidence type="ECO:0000256" key="8">
    <source>
        <dbReference type="ARBA" id="ARBA00022833"/>
    </source>
</evidence>
<evidence type="ECO:0000256" key="2">
    <source>
        <dbReference type="ARBA" id="ARBA00004496"/>
    </source>
</evidence>
<dbReference type="Pfam" id="PF01546">
    <property type="entry name" value="Peptidase_M20"/>
    <property type="match status" value="1"/>
</dbReference>
<evidence type="ECO:0000256" key="6">
    <source>
        <dbReference type="ARBA" id="ARBA00022723"/>
    </source>
</evidence>
<keyword evidence="12" id="KW-1185">Reference proteome</keyword>
<evidence type="ECO:0000256" key="5">
    <source>
        <dbReference type="ARBA" id="ARBA00022490"/>
    </source>
</evidence>
<evidence type="ECO:0000259" key="10">
    <source>
        <dbReference type="Pfam" id="PF07687"/>
    </source>
</evidence>
<comment type="cofactor">
    <cofactor evidence="1">
        <name>Zn(2+)</name>
        <dbReference type="ChEBI" id="CHEBI:29105"/>
    </cofactor>
</comment>
<dbReference type="PANTHER" id="PTHR45892:SF1">
    <property type="entry name" value="AMINOACYLASE-1"/>
    <property type="match status" value="1"/>
</dbReference>
<evidence type="ECO:0000256" key="7">
    <source>
        <dbReference type="ARBA" id="ARBA00022801"/>
    </source>
</evidence>
<dbReference type="InterPro" id="IPR052083">
    <property type="entry name" value="Aminoacylase-1_M20A"/>
</dbReference>
<dbReference type="SUPFAM" id="SSF53187">
    <property type="entry name" value="Zn-dependent exopeptidases"/>
    <property type="match status" value="1"/>
</dbReference>
<evidence type="ECO:0000256" key="3">
    <source>
        <dbReference type="ARBA" id="ARBA00006247"/>
    </source>
</evidence>
<keyword evidence="6" id="KW-0479">Metal-binding</keyword>
<sequence length="398" mass="44396">MTENPAVTAFREYLRIRTDQPNPDYNAAVEFLKEQATGRLGLPVEIYGTSENPIVVIKWAGSDPNLPALMLNSHMDVVPVFQDKWSHDPFAAEKTEDGKIYARGSQDMKSQGMQYIEAVLKLKKEGFTPLRNVLITFVPDEENGGHEGMKKFVETDEFKALNVGFAIDESCASPLDLYVVFFDERSNWAVEVSCPGATGHGSAHMKNTAGEKARVVLDEFFDFRKTEGAKLDGKPIPEIELAKITTVNLTIVQGGIQPNVLPDEIKITFDIRVSIDEDHERFYEWIQSVMKKAGEGVEAKFIRREGKGIPTKVDESNKFWVALESSIHKMGADVIAIACPGNTDGRFLRWAGVPTLGFTALKNHPRLLHEHDEYISEKAFLEGIGTYTEAIRAMATVE</sequence>
<feature type="domain" description="Peptidase M20 dimerisation" evidence="10">
    <location>
        <begin position="185"/>
        <end position="295"/>
    </location>
</feature>
<dbReference type="InterPro" id="IPR002933">
    <property type="entry name" value="Peptidase_M20"/>
</dbReference>
<dbReference type="EC" id="3.5.1.14" evidence="4"/>
<dbReference type="Gene3D" id="1.10.150.900">
    <property type="match status" value="1"/>
</dbReference>
<reference evidence="11 12" key="1">
    <citation type="submission" date="2023-09" db="EMBL/GenBank/DDBJ databases">
        <title>Nesidiocoris tenuis whole genome shotgun sequence.</title>
        <authorList>
            <person name="Shibata T."/>
            <person name="Shimoda M."/>
            <person name="Kobayashi T."/>
            <person name="Uehara T."/>
        </authorList>
    </citation>
    <scope>NUCLEOTIDE SEQUENCE [LARGE SCALE GENOMIC DNA]</scope>
    <source>
        <strain evidence="11 12">Japan</strain>
    </source>
</reference>
<dbReference type="Gene3D" id="3.40.630.10">
    <property type="entry name" value="Zn peptidases"/>
    <property type="match status" value="1"/>
</dbReference>
<dbReference type="EMBL" id="AP028918">
    <property type="protein sequence ID" value="BES98981.1"/>
    <property type="molecule type" value="Genomic_DNA"/>
</dbReference>
<evidence type="ECO:0000313" key="11">
    <source>
        <dbReference type="EMBL" id="BES98981.1"/>
    </source>
</evidence>
<dbReference type="InterPro" id="IPR036264">
    <property type="entry name" value="Bact_exopeptidase_dim_dom"/>
</dbReference>
<dbReference type="Proteomes" id="UP001307889">
    <property type="component" value="Chromosome 10"/>
</dbReference>
<dbReference type="PIRSF" id="PIRSF036696">
    <property type="entry name" value="ACY-1"/>
    <property type="match status" value="1"/>
</dbReference>